<dbReference type="GO" id="GO:0043565">
    <property type="term" value="F:sequence-specific DNA binding"/>
    <property type="evidence" value="ECO:0007669"/>
    <property type="project" value="InterPro"/>
</dbReference>
<evidence type="ECO:0000313" key="6">
    <source>
        <dbReference type="EMBL" id="ACS86181.1"/>
    </source>
</evidence>
<dbReference type="EMBL" id="CP001654">
    <property type="protein sequence ID" value="ACS86181.1"/>
    <property type="molecule type" value="Genomic_DNA"/>
</dbReference>
<gene>
    <name evidence="6" type="ordered locus">Dd703_2399</name>
</gene>
<dbReference type="InterPro" id="IPR050204">
    <property type="entry name" value="AraC_XylS_family_regulators"/>
</dbReference>
<keyword evidence="7" id="KW-1185">Reference proteome</keyword>
<evidence type="ECO:0000256" key="2">
    <source>
        <dbReference type="ARBA" id="ARBA00023125"/>
    </source>
</evidence>
<dbReference type="PANTHER" id="PTHR46796">
    <property type="entry name" value="HTH-TYPE TRANSCRIPTIONAL ACTIVATOR RHAS-RELATED"/>
    <property type="match status" value="1"/>
</dbReference>
<feature type="domain" description="HTH araC/xylS-type" evidence="5">
    <location>
        <begin position="169"/>
        <end position="270"/>
    </location>
</feature>
<dbReference type="InterPro" id="IPR009057">
    <property type="entry name" value="Homeodomain-like_sf"/>
</dbReference>
<evidence type="ECO:0000256" key="3">
    <source>
        <dbReference type="ARBA" id="ARBA00023159"/>
    </source>
</evidence>
<name>C6C8L5_MUSP7</name>
<proteinExistence type="predicted"/>
<dbReference type="KEGG" id="dda:Dd703_2399"/>
<reference evidence="6" key="1">
    <citation type="submission" date="2009-06" db="EMBL/GenBank/DDBJ databases">
        <title>Complete sequence of Dickeya dadantii Ech703.</title>
        <authorList>
            <consortium name="US DOE Joint Genome Institute"/>
            <person name="Lucas S."/>
            <person name="Copeland A."/>
            <person name="Lapidus A."/>
            <person name="Glavina del Rio T."/>
            <person name="Dalin E."/>
            <person name="Tice H."/>
            <person name="Bruce D."/>
            <person name="Goodwin L."/>
            <person name="Pitluck S."/>
            <person name="Chertkov O."/>
            <person name="Brettin T."/>
            <person name="Detter J.C."/>
            <person name="Han C."/>
            <person name="Larimer F."/>
            <person name="Land M."/>
            <person name="Hauser L."/>
            <person name="Kyrpides N."/>
            <person name="Mikhailova N."/>
            <person name="Balakrishnan V."/>
            <person name="Glasner J."/>
            <person name="Perna N.T."/>
        </authorList>
    </citation>
    <scope>NUCLEOTIDE SEQUENCE [LARGE SCALE GENOMIC DNA]</scope>
    <source>
        <strain evidence="6">Ech703</strain>
    </source>
</reference>
<evidence type="ECO:0000256" key="1">
    <source>
        <dbReference type="ARBA" id="ARBA00023015"/>
    </source>
</evidence>
<dbReference type="InterPro" id="IPR037923">
    <property type="entry name" value="HTH-like"/>
</dbReference>
<accession>C6C8L5</accession>
<dbReference type="AlphaFoldDB" id="C6C8L5"/>
<evidence type="ECO:0000313" key="7">
    <source>
        <dbReference type="Proteomes" id="UP000002734"/>
    </source>
</evidence>
<protein>
    <submittedName>
        <fullName evidence="6">Transcriptional regulator, AraC family</fullName>
    </submittedName>
</protein>
<dbReference type="HOGENOM" id="CLU_000445_88_16_6"/>
<dbReference type="PROSITE" id="PS01124">
    <property type="entry name" value="HTH_ARAC_FAMILY_2"/>
    <property type="match status" value="1"/>
</dbReference>
<organism evidence="6 7">
    <name type="scientific">Musicola paradisiaca (strain Ech703)</name>
    <name type="common">Dickeya paradisiaca</name>
    <name type="synonym">Dickeya dadantii</name>
    <dbReference type="NCBI Taxonomy" id="579405"/>
    <lineage>
        <taxon>Bacteria</taxon>
        <taxon>Pseudomonadati</taxon>
        <taxon>Pseudomonadota</taxon>
        <taxon>Gammaproteobacteria</taxon>
        <taxon>Enterobacterales</taxon>
        <taxon>Pectobacteriaceae</taxon>
        <taxon>Musicola</taxon>
    </lineage>
</organism>
<sequence>MAAIRLPHQRYWFSPRLPWLECRSTWHSQQPYHTHQHPQFSLGCMLEGVTCCHYRDGDFLLNAGELVLIEPDTAHSCNPLPGQHRSYYMLYLDKTWCLHRLAALWGQPVSDFSCDVVTINHPDSYARMLRLINHLHQGQLPQAETELRRLTDTLFMHYCRPVAPTMPYSPTTRYVQQRLSADLLAAPPLTTLATELDLRRETVLRQFRRDTGITPLAYLNNMRIEYAKSLIKQGAELADTGYASGFCDQSHFHRTFLQYTAATPGQYRQGRSLSCNT</sequence>
<dbReference type="PANTHER" id="PTHR46796:SF2">
    <property type="entry name" value="TRANSCRIPTIONAL REGULATORY PROTEIN"/>
    <property type="match status" value="1"/>
</dbReference>
<dbReference type="Pfam" id="PF12833">
    <property type="entry name" value="HTH_18"/>
    <property type="match status" value="1"/>
</dbReference>
<dbReference type="Proteomes" id="UP000002734">
    <property type="component" value="Chromosome"/>
</dbReference>
<keyword evidence="2" id="KW-0238">DNA-binding</keyword>
<dbReference type="SMART" id="SM00342">
    <property type="entry name" value="HTH_ARAC"/>
    <property type="match status" value="1"/>
</dbReference>
<keyword evidence="4" id="KW-0804">Transcription</keyword>
<dbReference type="eggNOG" id="COG2207">
    <property type="taxonomic scope" value="Bacteria"/>
</dbReference>
<dbReference type="SUPFAM" id="SSF51215">
    <property type="entry name" value="Regulatory protein AraC"/>
    <property type="match status" value="1"/>
</dbReference>
<dbReference type="STRING" id="579405.Dd703_2399"/>
<dbReference type="RefSeq" id="WP_015854088.1">
    <property type="nucleotide sequence ID" value="NC_012880.1"/>
</dbReference>
<dbReference type="PROSITE" id="PS00041">
    <property type="entry name" value="HTH_ARAC_FAMILY_1"/>
    <property type="match status" value="1"/>
</dbReference>
<dbReference type="Gene3D" id="1.10.10.60">
    <property type="entry name" value="Homeodomain-like"/>
    <property type="match status" value="2"/>
</dbReference>
<dbReference type="InterPro" id="IPR018060">
    <property type="entry name" value="HTH_AraC"/>
</dbReference>
<dbReference type="Pfam" id="PF02311">
    <property type="entry name" value="AraC_binding"/>
    <property type="match status" value="1"/>
</dbReference>
<dbReference type="SUPFAM" id="SSF46689">
    <property type="entry name" value="Homeodomain-like"/>
    <property type="match status" value="1"/>
</dbReference>
<dbReference type="InterPro" id="IPR018062">
    <property type="entry name" value="HTH_AraC-typ_CS"/>
</dbReference>
<keyword evidence="3" id="KW-0010">Activator</keyword>
<keyword evidence="1" id="KW-0805">Transcription regulation</keyword>
<dbReference type="InterPro" id="IPR003313">
    <property type="entry name" value="AraC-bd"/>
</dbReference>
<evidence type="ECO:0000259" key="5">
    <source>
        <dbReference type="PROSITE" id="PS01124"/>
    </source>
</evidence>
<dbReference type="GO" id="GO:0003700">
    <property type="term" value="F:DNA-binding transcription factor activity"/>
    <property type="evidence" value="ECO:0007669"/>
    <property type="project" value="InterPro"/>
</dbReference>
<evidence type="ECO:0000256" key="4">
    <source>
        <dbReference type="ARBA" id="ARBA00023163"/>
    </source>
</evidence>